<feature type="compositionally biased region" description="Basic and acidic residues" evidence="7">
    <location>
        <begin position="96"/>
        <end position="110"/>
    </location>
</feature>
<dbReference type="SUPFAM" id="SSF88659">
    <property type="entry name" value="Sigma3 and sigma4 domains of RNA polymerase sigma factors"/>
    <property type="match status" value="1"/>
</dbReference>
<dbReference type="PANTHER" id="PTHR43133:SF62">
    <property type="entry name" value="RNA POLYMERASE SIGMA FACTOR SIGZ"/>
    <property type="match status" value="1"/>
</dbReference>
<dbReference type="InterPro" id="IPR039425">
    <property type="entry name" value="RNA_pol_sigma-70-like"/>
</dbReference>
<dbReference type="InterPro" id="IPR014284">
    <property type="entry name" value="RNA_pol_sigma-70_dom"/>
</dbReference>
<dbReference type="AlphaFoldDB" id="A0A2R4M9W3"/>
<evidence type="ECO:0000313" key="11">
    <source>
        <dbReference type="Proteomes" id="UP000258927"/>
    </source>
</evidence>
<feature type="domain" description="RNA polymerase sigma-70 region 2" evidence="8">
    <location>
        <begin position="31"/>
        <end position="98"/>
    </location>
</feature>
<dbReference type="PANTHER" id="PTHR43133">
    <property type="entry name" value="RNA POLYMERASE ECF-TYPE SIGMA FACTO"/>
    <property type="match status" value="1"/>
</dbReference>
<evidence type="ECO:0000259" key="9">
    <source>
        <dbReference type="Pfam" id="PF08281"/>
    </source>
</evidence>
<dbReference type="Gene3D" id="1.10.1740.10">
    <property type="match status" value="1"/>
</dbReference>
<dbReference type="NCBIfam" id="TIGR02937">
    <property type="entry name" value="sigma70-ECF"/>
    <property type="match status" value="1"/>
</dbReference>
<dbReference type="InterPro" id="IPR007627">
    <property type="entry name" value="RNA_pol_sigma70_r2"/>
</dbReference>
<dbReference type="Pfam" id="PF08281">
    <property type="entry name" value="Sigma70_r4_2"/>
    <property type="match status" value="1"/>
</dbReference>
<dbReference type="PROSITE" id="PS01063">
    <property type="entry name" value="SIGMA70_ECF"/>
    <property type="match status" value="1"/>
</dbReference>
<feature type="region of interest" description="Disordered" evidence="7">
    <location>
        <begin position="96"/>
        <end position="119"/>
    </location>
</feature>
<dbReference type="KEGG" id="mmyr:MXMO3_00283"/>
<dbReference type="Proteomes" id="UP000258927">
    <property type="component" value="Chromosome"/>
</dbReference>
<protein>
    <recommendedName>
        <fullName evidence="6">RNA polymerase sigma factor</fullName>
    </recommendedName>
</protein>
<sequence>MTDAHRNISAQTLEYLIGRTALGDKSAFSELYSLMAPKLFGVCFRILREKQEAEDVLQDAFVKIWQKSDQYAMGRATPVAWLSTIVRNQAIDRVRSRGKPTEQIDDHFDLPDAEPSPEQQTISGQVAKQIDLCLEQLKQDHAQCVRRTYLSGWSYQQAADELKVPINTVKTWIRRSLLSLKECLGNEQ</sequence>
<dbReference type="InterPro" id="IPR000838">
    <property type="entry name" value="RNA_pol_sigma70_ECF_CS"/>
</dbReference>
<dbReference type="InterPro" id="IPR013324">
    <property type="entry name" value="RNA_pol_sigma_r3/r4-like"/>
</dbReference>
<dbReference type="STRING" id="1122213.GCA_000423365_02996"/>
<keyword evidence="11" id="KW-1185">Reference proteome</keyword>
<accession>A0A2R4M9W3</accession>
<evidence type="ECO:0000256" key="6">
    <source>
        <dbReference type="RuleBase" id="RU000716"/>
    </source>
</evidence>
<dbReference type="SUPFAM" id="SSF88946">
    <property type="entry name" value="Sigma2 domain of RNA polymerase sigma factors"/>
    <property type="match status" value="1"/>
</dbReference>
<dbReference type="InterPro" id="IPR013325">
    <property type="entry name" value="RNA_pol_sigma_r2"/>
</dbReference>
<dbReference type="RefSeq" id="WP_051213956.1">
    <property type="nucleotide sequence ID" value="NZ_CP021330.1"/>
</dbReference>
<dbReference type="Pfam" id="PF04542">
    <property type="entry name" value="Sigma70_r2"/>
    <property type="match status" value="1"/>
</dbReference>
<name>A0A2R4M9W3_9HYPH</name>
<organism evidence="10 11">
    <name type="scientific">Maritalea myrionectae</name>
    <dbReference type="NCBI Taxonomy" id="454601"/>
    <lineage>
        <taxon>Bacteria</taxon>
        <taxon>Pseudomonadati</taxon>
        <taxon>Pseudomonadota</taxon>
        <taxon>Alphaproteobacteria</taxon>
        <taxon>Hyphomicrobiales</taxon>
        <taxon>Devosiaceae</taxon>
        <taxon>Maritalea</taxon>
    </lineage>
</organism>
<dbReference type="Gene3D" id="1.10.10.10">
    <property type="entry name" value="Winged helix-like DNA-binding domain superfamily/Winged helix DNA-binding domain"/>
    <property type="match status" value="1"/>
</dbReference>
<evidence type="ECO:0000259" key="8">
    <source>
        <dbReference type="Pfam" id="PF04542"/>
    </source>
</evidence>
<dbReference type="InterPro" id="IPR013249">
    <property type="entry name" value="RNA_pol_sigma70_r4_t2"/>
</dbReference>
<evidence type="ECO:0000256" key="4">
    <source>
        <dbReference type="ARBA" id="ARBA00023125"/>
    </source>
</evidence>
<evidence type="ECO:0000256" key="7">
    <source>
        <dbReference type="SAM" id="MobiDB-lite"/>
    </source>
</evidence>
<evidence type="ECO:0000313" key="10">
    <source>
        <dbReference type="EMBL" id="AVX02831.1"/>
    </source>
</evidence>
<gene>
    <name evidence="10" type="ORF">MXMO3_00283</name>
</gene>
<keyword evidence="2 6" id="KW-0805">Transcription regulation</keyword>
<dbReference type="EMBL" id="CP021330">
    <property type="protein sequence ID" value="AVX02831.1"/>
    <property type="molecule type" value="Genomic_DNA"/>
</dbReference>
<evidence type="ECO:0000256" key="1">
    <source>
        <dbReference type="ARBA" id="ARBA00010641"/>
    </source>
</evidence>
<dbReference type="GO" id="GO:0006352">
    <property type="term" value="P:DNA-templated transcription initiation"/>
    <property type="evidence" value="ECO:0007669"/>
    <property type="project" value="InterPro"/>
</dbReference>
<dbReference type="GO" id="GO:0016987">
    <property type="term" value="F:sigma factor activity"/>
    <property type="evidence" value="ECO:0007669"/>
    <property type="project" value="UniProtKB-KW"/>
</dbReference>
<dbReference type="CDD" id="cd06171">
    <property type="entry name" value="Sigma70_r4"/>
    <property type="match status" value="1"/>
</dbReference>
<feature type="domain" description="RNA polymerase sigma factor 70 region 4 type 2" evidence="9">
    <location>
        <begin position="129"/>
        <end position="178"/>
    </location>
</feature>
<evidence type="ECO:0000256" key="2">
    <source>
        <dbReference type="ARBA" id="ARBA00023015"/>
    </source>
</evidence>
<keyword evidence="3 6" id="KW-0731">Sigma factor</keyword>
<keyword evidence="4 6" id="KW-0238">DNA-binding</keyword>
<evidence type="ECO:0000256" key="3">
    <source>
        <dbReference type="ARBA" id="ARBA00023082"/>
    </source>
</evidence>
<comment type="similarity">
    <text evidence="1 6">Belongs to the sigma-70 factor family. ECF subfamily.</text>
</comment>
<dbReference type="InterPro" id="IPR036388">
    <property type="entry name" value="WH-like_DNA-bd_sf"/>
</dbReference>
<keyword evidence="5 6" id="KW-0804">Transcription</keyword>
<evidence type="ECO:0000256" key="5">
    <source>
        <dbReference type="ARBA" id="ARBA00023163"/>
    </source>
</evidence>
<dbReference type="GO" id="GO:0003677">
    <property type="term" value="F:DNA binding"/>
    <property type="evidence" value="ECO:0007669"/>
    <property type="project" value="UniProtKB-KW"/>
</dbReference>
<proteinExistence type="inferred from homology"/>
<reference evidence="10 11" key="1">
    <citation type="submission" date="2017-05" db="EMBL/GenBank/DDBJ databases">
        <title>Genome Analysis of Maritalea myrionectae HL2708#5.</title>
        <authorList>
            <consortium name="Cotde Inc.-PKNU"/>
            <person name="Jang D."/>
            <person name="Oh H.-M."/>
        </authorList>
    </citation>
    <scope>NUCLEOTIDE SEQUENCE [LARGE SCALE GENOMIC DNA]</scope>
    <source>
        <strain evidence="10 11">HL2708#5</strain>
    </source>
</reference>